<proteinExistence type="predicted"/>
<evidence type="ECO:0000313" key="2">
    <source>
        <dbReference type="Proteomes" id="UP000014018"/>
    </source>
</evidence>
<name>A0A9W5UZM9_BACCE</name>
<dbReference type="EMBL" id="AHFB01000133">
    <property type="protein sequence ID" value="EOO25737.1"/>
    <property type="molecule type" value="Genomic_DNA"/>
</dbReference>
<evidence type="ECO:0000313" key="1">
    <source>
        <dbReference type="EMBL" id="EOO25737.1"/>
    </source>
</evidence>
<accession>A0A9W5UZM9</accession>
<organism evidence="1 2">
    <name type="scientific">Bacillus cereus VD133</name>
    <dbReference type="NCBI Taxonomy" id="1053233"/>
    <lineage>
        <taxon>Bacteria</taxon>
        <taxon>Bacillati</taxon>
        <taxon>Bacillota</taxon>
        <taxon>Bacilli</taxon>
        <taxon>Bacillales</taxon>
        <taxon>Bacillaceae</taxon>
        <taxon>Bacillus</taxon>
        <taxon>Bacillus cereus group</taxon>
    </lineage>
</organism>
<dbReference type="Proteomes" id="UP000014018">
    <property type="component" value="Unassembled WGS sequence"/>
</dbReference>
<reference evidence="1 2" key="1">
    <citation type="submission" date="2012-12" db="EMBL/GenBank/DDBJ databases">
        <title>The Genome Sequence of Bacillus cereus VD133.</title>
        <authorList>
            <consortium name="The Broad Institute Genome Sequencing Platform"/>
            <consortium name="The Broad Institute Genome Sequencing Center for Infectious Disease"/>
            <person name="Feldgarden M."/>
            <person name="Van der Auwera G.A."/>
            <person name="Mahillon J."/>
            <person name="Duprez V."/>
            <person name="Timmery S."/>
            <person name="Mattelet C."/>
            <person name="Dierick K."/>
            <person name="Sun M."/>
            <person name="Yu Z."/>
            <person name="Zhu L."/>
            <person name="Hu X."/>
            <person name="Shank E.B."/>
            <person name="Swiecicka I."/>
            <person name="Hansen B.M."/>
            <person name="Andrup L."/>
            <person name="Walker B."/>
            <person name="Young S.K."/>
            <person name="Zeng Q."/>
            <person name="Gargeya S."/>
            <person name="Fitzgerald M."/>
            <person name="Haas B."/>
            <person name="Abouelleil A."/>
            <person name="Alvarado L."/>
            <person name="Arachchi H.M."/>
            <person name="Berlin A.M."/>
            <person name="Chapman S.B."/>
            <person name="Dewar J."/>
            <person name="Goldberg J."/>
            <person name="Griggs A."/>
            <person name="Gujja S."/>
            <person name="Hansen M."/>
            <person name="Howarth C."/>
            <person name="Imamovic A."/>
            <person name="Larimer J."/>
            <person name="McCowan C."/>
            <person name="Murphy C."/>
            <person name="Neiman D."/>
            <person name="Pearson M."/>
            <person name="Priest M."/>
            <person name="Roberts A."/>
            <person name="Saif S."/>
            <person name="Shea T."/>
            <person name="Sisk P."/>
            <person name="Sykes S."/>
            <person name="Wortman J."/>
            <person name="Nusbaum C."/>
            <person name="Birren B."/>
        </authorList>
    </citation>
    <scope>NUCLEOTIDE SEQUENCE [LARGE SCALE GENOMIC DNA]</scope>
    <source>
        <strain evidence="1 2">VD133</strain>
    </source>
</reference>
<sequence>MFTKVEIFIFVLHLERFYETRRQTNKKYNIGVDIMELEHKLVNQKFIPVILESV</sequence>
<gene>
    <name evidence="1" type="ORF">IIU_06075</name>
</gene>
<comment type="caution">
    <text evidence="1">The sequence shown here is derived from an EMBL/GenBank/DDBJ whole genome shotgun (WGS) entry which is preliminary data.</text>
</comment>
<dbReference type="AlphaFoldDB" id="A0A9W5UZM9"/>
<protein>
    <submittedName>
        <fullName evidence="1">Uncharacterized protein</fullName>
    </submittedName>
</protein>